<sequence length="246" mass="28263">MLLINTYVQKDGLSLEEFPGSGRQYHYSPMMPINLSRRQFKLLYNLIPYDDDMESFETSKEVDGDLPPKRNILCISNKGIKPDRFEFSSCSVEILLDLLGLLFQHLILDPNSHSDCPTATSLTDQDYRHIQSRLFETLNVNQFDFLSSRLTEKLMMHSRNLWAVLSSDGNLNDLKPLGQHISETCGQAQAVSSCCCSDTLLDWCHDLTRRALFLFPVEARFEFWRASCLGIGRLEIEDEFPLLIKD</sequence>
<evidence type="ECO:0000313" key="1">
    <source>
        <dbReference type="EMBL" id="VEL10825.1"/>
    </source>
</evidence>
<protein>
    <submittedName>
        <fullName evidence="1">Uncharacterized protein</fullName>
    </submittedName>
</protein>
<evidence type="ECO:0000313" key="2">
    <source>
        <dbReference type="Proteomes" id="UP000784294"/>
    </source>
</evidence>
<reference evidence="1" key="1">
    <citation type="submission" date="2018-11" db="EMBL/GenBank/DDBJ databases">
        <authorList>
            <consortium name="Pathogen Informatics"/>
        </authorList>
    </citation>
    <scope>NUCLEOTIDE SEQUENCE</scope>
</reference>
<dbReference type="Proteomes" id="UP000784294">
    <property type="component" value="Unassembled WGS sequence"/>
</dbReference>
<comment type="caution">
    <text evidence="1">The sequence shown here is derived from an EMBL/GenBank/DDBJ whole genome shotgun (WGS) entry which is preliminary data.</text>
</comment>
<name>A0A448WFX4_9PLAT</name>
<accession>A0A448WFX4</accession>
<proteinExistence type="predicted"/>
<keyword evidence="2" id="KW-1185">Reference proteome</keyword>
<organism evidence="1 2">
    <name type="scientific">Protopolystoma xenopodis</name>
    <dbReference type="NCBI Taxonomy" id="117903"/>
    <lineage>
        <taxon>Eukaryota</taxon>
        <taxon>Metazoa</taxon>
        <taxon>Spiralia</taxon>
        <taxon>Lophotrochozoa</taxon>
        <taxon>Platyhelminthes</taxon>
        <taxon>Monogenea</taxon>
        <taxon>Polyopisthocotylea</taxon>
        <taxon>Polystomatidea</taxon>
        <taxon>Polystomatidae</taxon>
        <taxon>Protopolystoma</taxon>
    </lineage>
</organism>
<gene>
    <name evidence="1" type="ORF">PXEA_LOCUS4265</name>
</gene>
<dbReference type="AlphaFoldDB" id="A0A448WFX4"/>
<dbReference type="EMBL" id="CAAALY010010043">
    <property type="protein sequence ID" value="VEL10825.1"/>
    <property type="molecule type" value="Genomic_DNA"/>
</dbReference>